<evidence type="ECO:0000313" key="18">
    <source>
        <dbReference type="Proteomes" id="UP000215181"/>
    </source>
</evidence>
<feature type="transmembrane region" description="Helical" evidence="14">
    <location>
        <begin position="77"/>
        <end position="97"/>
    </location>
</feature>
<keyword evidence="10 14" id="KW-0472">Membrane</keyword>
<dbReference type="FunFam" id="3.30.2010.10:FF:000002">
    <property type="entry name" value="CAAX prenyl protease"/>
    <property type="match status" value="1"/>
</dbReference>
<keyword evidence="5 13" id="KW-0378">Hydrolase</keyword>
<evidence type="ECO:0000256" key="6">
    <source>
        <dbReference type="ARBA" id="ARBA00022824"/>
    </source>
</evidence>
<feature type="transmembrane region" description="Helical" evidence="14">
    <location>
        <begin position="301"/>
        <end position="319"/>
    </location>
</feature>
<evidence type="ECO:0000256" key="9">
    <source>
        <dbReference type="ARBA" id="ARBA00023049"/>
    </source>
</evidence>
<dbReference type="GO" id="GO:0004222">
    <property type="term" value="F:metalloendopeptidase activity"/>
    <property type="evidence" value="ECO:0007669"/>
    <property type="project" value="InterPro"/>
</dbReference>
<evidence type="ECO:0000256" key="13">
    <source>
        <dbReference type="RuleBase" id="RU003983"/>
    </source>
</evidence>
<sequence>MPADPVSSAASGFAALFVTLLLLSLVVKTSLMRRQIRHVLARREQVPQAFAESITLASHQRAADYTAARMRLAMSEIAVSALFVLLLTLGGGLQAIHDAWSAAFAPGGIAHGVALLATLGVLGWFIDLPFVLIKTFVIEKRFGFNRMTPRLFAADTAREAALAAAIGLPLLAVLLWLTAAMGSLWWLWVWAFWLSFNLLVMLIWPTFIAPLFNRFTPLADEALKARVEGLLARCGFQSKGLFVMDGSRRSAHGNAYFTGFGGSKRIVFFDTLLDKLNADEVEAVLAHELGHFRHRHILKRLAVLAPASLALLALLGWLIEQPWFFSGLGSAATDTATALALFFLVLPAFTFPLAPVLSYWSRVHEFEADAYAAQQTRAADLVAALVKLYRDNASTLTPDPLYSRFFDSHPPAALRVARLQSLQP</sequence>
<dbReference type="InterPro" id="IPR032456">
    <property type="entry name" value="Peptidase_M48_N"/>
</dbReference>
<comment type="caution">
    <text evidence="17">The sequence shown here is derived from an EMBL/GenBank/DDBJ whole genome shotgun (WGS) entry which is preliminary data.</text>
</comment>
<keyword evidence="6" id="KW-0256">Endoplasmic reticulum</keyword>
<feature type="transmembrane region" description="Helical" evidence="14">
    <location>
        <begin position="159"/>
        <end position="179"/>
    </location>
</feature>
<dbReference type="CDD" id="cd07343">
    <property type="entry name" value="M48A_Zmpste24p_like"/>
    <property type="match status" value="1"/>
</dbReference>
<keyword evidence="2 13" id="KW-0645">Protease</keyword>
<evidence type="ECO:0000256" key="3">
    <source>
        <dbReference type="ARBA" id="ARBA00022692"/>
    </source>
</evidence>
<evidence type="ECO:0000256" key="14">
    <source>
        <dbReference type="SAM" id="Phobius"/>
    </source>
</evidence>
<keyword evidence="18" id="KW-1185">Reference proteome</keyword>
<evidence type="ECO:0000256" key="4">
    <source>
        <dbReference type="ARBA" id="ARBA00022723"/>
    </source>
</evidence>
<keyword evidence="7 12" id="KW-0862">Zinc</keyword>
<dbReference type="Proteomes" id="UP000215181">
    <property type="component" value="Unassembled WGS sequence"/>
</dbReference>
<evidence type="ECO:0000256" key="10">
    <source>
        <dbReference type="ARBA" id="ARBA00023136"/>
    </source>
</evidence>
<feature type="transmembrane region" description="Helical" evidence="14">
    <location>
        <begin position="339"/>
        <end position="360"/>
    </location>
</feature>
<dbReference type="InterPro" id="IPR027057">
    <property type="entry name" value="CAXX_Prtase_1"/>
</dbReference>
<feature type="domain" description="Peptidase M48" evidence="15">
    <location>
        <begin position="218"/>
        <end position="421"/>
    </location>
</feature>
<evidence type="ECO:0000256" key="2">
    <source>
        <dbReference type="ARBA" id="ARBA00022670"/>
    </source>
</evidence>
<evidence type="ECO:0000256" key="12">
    <source>
        <dbReference type="PIRSR" id="PIRSR627057-2"/>
    </source>
</evidence>
<feature type="binding site" evidence="12">
    <location>
        <position position="287"/>
    </location>
    <ligand>
        <name>Zn(2+)</name>
        <dbReference type="ChEBI" id="CHEBI:29105"/>
        <note>catalytic</note>
    </ligand>
</feature>
<dbReference type="EMBL" id="NOIH01000019">
    <property type="protein sequence ID" value="OYD53046.1"/>
    <property type="molecule type" value="Genomic_DNA"/>
</dbReference>
<accession>A0A235EVH4</accession>
<proteinExistence type="inferred from homology"/>
<dbReference type="AlphaFoldDB" id="A0A235EVH4"/>
<feature type="transmembrane region" description="Helical" evidence="14">
    <location>
        <begin position="6"/>
        <end position="27"/>
    </location>
</feature>
<feature type="binding site" evidence="12">
    <location>
        <position position="365"/>
    </location>
    <ligand>
        <name>Zn(2+)</name>
        <dbReference type="ChEBI" id="CHEBI:29105"/>
        <note>catalytic</note>
    </ligand>
</feature>
<name>A0A235EVH4_9RHOO</name>
<dbReference type="InterPro" id="IPR001915">
    <property type="entry name" value="Peptidase_M48"/>
</dbReference>
<evidence type="ECO:0000313" key="17">
    <source>
        <dbReference type="EMBL" id="OYD53046.1"/>
    </source>
</evidence>
<evidence type="ECO:0000259" key="15">
    <source>
        <dbReference type="Pfam" id="PF01435"/>
    </source>
</evidence>
<reference evidence="17 18" key="1">
    <citation type="submission" date="2017-07" db="EMBL/GenBank/DDBJ databases">
        <title>Thauera sp. KNDSS-Mac4 genome sequence and assembly.</title>
        <authorList>
            <person name="Mayilraj S."/>
        </authorList>
    </citation>
    <scope>NUCLEOTIDE SEQUENCE [LARGE SCALE GENOMIC DNA]</scope>
    <source>
        <strain evidence="17 18">KNDSS-Mac4</strain>
    </source>
</reference>
<comment type="similarity">
    <text evidence="13">Belongs to the peptidase M48 family.</text>
</comment>
<feature type="active site" evidence="11">
    <location>
        <position position="288"/>
    </location>
</feature>
<feature type="binding site" evidence="12">
    <location>
        <position position="291"/>
    </location>
    <ligand>
        <name>Zn(2+)</name>
        <dbReference type="ChEBI" id="CHEBI:29105"/>
        <note>catalytic</note>
    </ligand>
</feature>
<comment type="cofactor">
    <cofactor evidence="12 13">
        <name>Zn(2+)</name>
        <dbReference type="ChEBI" id="CHEBI:29105"/>
    </cofactor>
    <text evidence="12 13">Binds 1 zinc ion per subunit.</text>
</comment>
<dbReference type="GO" id="GO:0071586">
    <property type="term" value="P:CAAX-box protein processing"/>
    <property type="evidence" value="ECO:0007669"/>
    <property type="project" value="InterPro"/>
</dbReference>
<dbReference type="OrthoDB" id="9781930at2"/>
<dbReference type="GO" id="GO:0046872">
    <property type="term" value="F:metal ion binding"/>
    <property type="evidence" value="ECO:0007669"/>
    <property type="project" value="UniProtKB-KW"/>
</dbReference>
<feature type="domain" description="CAAX prenyl protease 1 N-terminal" evidence="16">
    <location>
        <begin position="35"/>
        <end position="214"/>
    </location>
</feature>
<protein>
    <submittedName>
        <fullName evidence="17">Peptidase M48</fullName>
    </submittedName>
</protein>
<dbReference type="Pfam" id="PF01435">
    <property type="entry name" value="Peptidase_M48"/>
    <property type="match status" value="1"/>
</dbReference>
<keyword evidence="9 13" id="KW-0482">Metalloprotease</keyword>
<keyword evidence="4 12" id="KW-0479">Metal-binding</keyword>
<dbReference type="Gene3D" id="3.30.2010.10">
    <property type="entry name" value="Metalloproteases ('zincins'), catalytic domain"/>
    <property type="match status" value="1"/>
</dbReference>
<evidence type="ECO:0000256" key="11">
    <source>
        <dbReference type="PIRSR" id="PIRSR627057-1"/>
    </source>
</evidence>
<evidence type="ECO:0000259" key="16">
    <source>
        <dbReference type="Pfam" id="PF16491"/>
    </source>
</evidence>
<evidence type="ECO:0000256" key="1">
    <source>
        <dbReference type="ARBA" id="ARBA00004477"/>
    </source>
</evidence>
<dbReference type="PANTHER" id="PTHR10120">
    <property type="entry name" value="CAAX PRENYL PROTEASE 1"/>
    <property type="match status" value="1"/>
</dbReference>
<feature type="transmembrane region" description="Helical" evidence="14">
    <location>
        <begin position="185"/>
        <end position="204"/>
    </location>
</feature>
<dbReference type="Pfam" id="PF16491">
    <property type="entry name" value="Peptidase_M48_N"/>
    <property type="match status" value="1"/>
</dbReference>
<gene>
    <name evidence="17" type="ORF">CGK74_14870</name>
</gene>
<dbReference type="RefSeq" id="WP_094269230.1">
    <property type="nucleotide sequence ID" value="NZ_NOIH01000019.1"/>
</dbReference>
<evidence type="ECO:0000256" key="5">
    <source>
        <dbReference type="ARBA" id="ARBA00022801"/>
    </source>
</evidence>
<comment type="subcellular location">
    <subcellularLocation>
        <location evidence="1">Endoplasmic reticulum membrane</location>
        <topology evidence="1">Multi-pass membrane protein</topology>
    </subcellularLocation>
</comment>
<feature type="active site" description="Proton donor" evidence="11">
    <location>
        <position position="369"/>
    </location>
</feature>
<keyword evidence="3 14" id="KW-0812">Transmembrane</keyword>
<evidence type="ECO:0000256" key="8">
    <source>
        <dbReference type="ARBA" id="ARBA00022989"/>
    </source>
</evidence>
<organism evidence="17 18">
    <name type="scientific">Thauera propionica</name>
    <dbReference type="NCBI Taxonomy" id="2019431"/>
    <lineage>
        <taxon>Bacteria</taxon>
        <taxon>Pseudomonadati</taxon>
        <taxon>Pseudomonadota</taxon>
        <taxon>Betaproteobacteria</taxon>
        <taxon>Rhodocyclales</taxon>
        <taxon>Zoogloeaceae</taxon>
        <taxon>Thauera</taxon>
    </lineage>
</organism>
<keyword evidence="8 14" id="KW-1133">Transmembrane helix</keyword>
<feature type="transmembrane region" description="Helical" evidence="14">
    <location>
        <begin position="109"/>
        <end position="138"/>
    </location>
</feature>
<evidence type="ECO:0000256" key="7">
    <source>
        <dbReference type="ARBA" id="ARBA00022833"/>
    </source>
</evidence>